<evidence type="ECO:0000313" key="3">
    <source>
        <dbReference type="Proteomes" id="UP000178114"/>
    </source>
</evidence>
<accession>A0A1F5WYL2</accession>
<dbReference type="AlphaFoldDB" id="A0A1F5WYL2"/>
<protein>
    <submittedName>
        <fullName evidence="2">Uncharacterized protein</fullName>
    </submittedName>
</protein>
<evidence type="ECO:0000313" key="2">
    <source>
        <dbReference type="EMBL" id="OGF80742.1"/>
    </source>
</evidence>
<reference evidence="2 3" key="1">
    <citation type="journal article" date="2016" name="Nat. Commun.">
        <title>Thousands of microbial genomes shed light on interconnected biogeochemical processes in an aquifer system.</title>
        <authorList>
            <person name="Anantharaman K."/>
            <person name="Brown C.T."/>
            <person name="Hug L.A."/>
            <person name="Sharon I."/>
            <person name="Castelle C.J."/>
            <person name="Probst A.J."/>
            <person name="Thomas B.C."/>
            <person name="Singh A."/>
            <person name="Wilkins M.J."/>
            <person name="Karaoz U."/>
            <person name="Brodie E.L."/>
            <person name="Williams K.H."/>
            <person name="Hubbard S.S."/>
            <person name="Banfield J.F."/>
        </authorList>
    </citation>
    <scope>NUCLEOTIDE SEQUENCE [LARGE SCALE GENOMIC DNA]</scope>
</reference>
<proteinExistence type="predicted"/>
<feature type="transmembrane region" description="Helical" evidence="1">
    <location>
        <begin position="76"/>
        <end position="94"/>
    </location>
</feature>
<comment type="caution">
    <text evidence="2">The sequence shown here is derived from an EMBL/GenBank/DDBJ whole genome shotgun (WGS) entry which is preliminary data.</text>
</comment>
<feature type="transmembrane region" description="Helical" evidence="1">
    <location>
        <begin position="114"/>
        <end position="132"/>
    </location>
</feature>
<name>A0A1F5WYL2_9BACT</name>
<organism evidence="2 3">
    <name type="scientific">Candidatus Giovannonibacteria bacterium RIFCSPLOWO2_01_FULL_45_34</name>
    <dbReference type="NCBI Taxonomy" id="1798351"/>
    <lineage>
        <taxon>Bacteria</taxon>
        <taxon>Candidatus Giovannoniibacteriota</taxon>
    </lineage>
</organism>
<keyword evidence="1" id="KW-0472">Membrane</keyword>
<gene>
    <name evidence="2" type="ORF">A2930_03710</name>
</gene>
<feature type="transmembrane region" description="Helical" evidence="1">
    <location>
        <begin position="30"/>
        <end position="48"/>
    </location>
</feature>
<dbReference type="STRING" id="1798351.A2930_03710"/>
<evidence type="ECO:0000256" key="1">
    <source>
        <dbReference type="SAM" id="Phobius"/>
    </source>
</evidence>
<feature type="transmembrane region" description="Helical" evidence="1">
    <location>
        <begin position="219"/>
        <end position="235"/>
    </location>
</feature>
<dbReference type="EMBL" id="MFID01000030">
    <property type="protein sequence ID" value="OGF80742.1"/>
    <property type="molecule type" value="Genomic_DNA"/>
</dbReference>
<feature type="transmembrane region" description="Helical" evidence="1">
    <location>
        <begin position="54"/>
        <end position="71"/>
    </location>
</feature>
<feature type="transmembrane region" description="Helical" evidence="1">
    <location>
        <begin position="241"/>
        <end position="263"/>
    </location>
</feature>
<feature type="transmembrane region" description="Helical" evidence="1">
    <location>
        <begin position="6"/>
        <end position="23"/>
    </location>
</feature>
<dbReference type="Proteomes" id="UP000178114">
    <property type="component" value="Unassembled WGS sequence"/>
</dbReference>
<keyword evidence="1" id="KW-0812">Transmembrane</keyword>
<sequence>MKPKEIFLSVFLILSALAGWWAIPQILGKPYLASAVLLYAVVLGFFLLLVKNKWIFWCVSTASFALGIFFFAQDQFLFYGAVAGAAMVFYAVRIKEQEEKASLKILLKRLVGQSLKVFFTALAVFLTFIYYGSVSRNPDPAKLLLPESMFSVTLKLLEAQLQSTIPGFRADATTGELFGPLEREAFARQYGIKLTGKEKISAVLYDIFLSRIKSFVGNYVEYIPFIAALSYFLILKTISAAFYYAALMLIFVILKVLLVAGLVKKITIPAEKEIYV</sequence>
<keyword evidence="1" id="KW-1133">Transmembrane helix</keyword>